<dbReference type="SUPFAM" id="SSF51735">
    <property type="entry name" value="NAD(P)-binding Rossmann-fold domains"/>
    <property type="match status" value="1"/>
</dbReference>
<dbReference type="OrthoDB" id="47007at2759"/>
<dbReference type="AlphaFoldDB" id="A0A8J2SS23"/>
<dbReference type="PANTHER" id="PTHR24320:SF148">
    <property type="entry name" value="NAD(P)-BINDING ROSSMANN-FOLD SUPERFAMILY PROTEIN"/>
    <property type="match status" value="1"/>
</dbReference>
<evidence type="ECO:0000313" key="4">
    <source>
        <dbReference type="EMBL" id="CAH0371704.1"/>
    </source>
</evidence>
<dbReference type="PRINTS" id="PR00081">
    <property type="entry name" value="GDHRDH"/>
</dbReference>
<name>A0A8J2SS23_9STRA</name>
<dbReference type="InterPro" id="IPR002347">
    <property type="entry name" value="SDR_fam"/>
</dbReference>
<sequence length="284" mass="29822">MRRSARWALGILGELLSNAKPGRRYAGPPMTTNGGGRALVTGGTGGIGEEVCRGLAARGYDVLVGARDPAKGEAVAARLREEFPGAHKCAVCDLNEGDAALPRGVNLLVNNAGVMGAATDETMRVNLLAPARLTLGLRARNRKLRVVNVASSSHLRARACPVARMLDDRRRDKSLSAYAASKLGLLQFTAALRNNGVDARACHPGLVWTPMLKGFFPAPVRAVLPRRLFKTPAEGAATVLLACVDDEAGTYYMDSGDRPAAASPECSATGALVDELGALGLNIR</sequence>
<organism evidence="4 5">
    <name type="scientific">Pelagomonas calceolata</name>
    <dbReference type="NCBI Taxonomy" id="35677"/>
    <lineage>
        <taxon>Eukaryota</taxon>
        <taxon>Sar</taxon>
        <taxon>Stramenopiles</taxon>
        <taxon>Ochrophyta</taxon>
        <taxon>Pelagophyceae</taxon>
        <taxon>Pelagomonadales</taxon>
        <taxon>Pelagomonadaceae</taxon>
        <taxon>Pelagomonas</taxon>
    </lineage>
</organism>
<dbReference type="Gene3D" id="3.40.50.720">
    <property type="entry name" value="NAD(P)-binding Rossmann-like Domain"/>
    <property type="match status" value="1"/>
</dbReference>
<evidence type="ECO:0000256" key="3">
    <source>
        <dbReference type="RuleBase" id="RU000363"/>
    </source>
</evidence>
<dbReference type="Proteomes" id="UP000789595">
    <property type="component" value="Unassembled WGS sequence"/>
</dbReference>
<dbReference type="GO" id="GO:0016491">
    <property type="term" value="F:oxidoreductase activity"/>
    <property type="evidence" value="ECO:0007669"/>
    <property type="project" value="UniProtKB-KW"/>
</dbReference>
<evidence type="ECO:0008006" key="6">
    <source>
        <dbReference type="Google" id="ProtNLM"/>
    </source>
</evidence>
<dbReference type="EMBL" id="CAKKNE010000003">
    <property type="protein sequence ID" value="CAH0371704.1"/>
    <property type="molecule type" value="Genomic_DNA"/>
</dbReference>
<comment type="caution">
    <text evidence="4">The sequence shown here is derived from an EMBL/GenBank/DDBJ whole genome shotgun (WGS) entry which is preliminary data.</text>
</comment>
<proteinExistence type="inferred from homology"/>
<dbReference type="PANTHER" id="PTHR24320">
    <property type="entry name" value="RETINOL DEHYDROGENASE"/>
    <property type="match status" value="1"/>
</dbReference>
<dbReference type="InterPro" id="IPR036291">
    <property type="entry name" value="NAD(P)-bd_dom_sf"/>
</dbReference>
<dbReference type="PRINTS" id="PR00080">
    <property type="entry name" value="SDRFAMILY"/>
</dbReference>
<dbReference type="Pfam" id="PF00106">
    <property type="entry name" value="adh_short"/>
    <property type="match status" value="1"/>
</dbReference>
<evidence type="ECO:0000256" key="2">
    <source>
        <dbReference type="ARBA" id="ARBA00023002"/>
    </source>
</evidence>
<gene>
    <name evidence="4" type="ORF">PECAL_3P16560</name>
</gene>
<keyword evidence="5" id="KW-1185">Reference proteome</keyword>
<comment type="similarity">
    <text evidence="1 3">Belongs to the short-chain dehydrogenases/reductases (SDR) family.</text>
</comment>
<reference evidence="4" key="1">
    <citation type="submission" date="2021-11" db="EMBL/GenBank/DDBJ databases">
        <authorList>
            <consortium name="Genoscope - CEA"/>
            <person name="William W."/>
        </authorList>
    </citation>
    <scope>NUCLEOTIDE SEQUENCE</scope>
</reference>
<evidence type="ECO:0000313" key="5">
    <source>
        <dbReference type="Proteomes" id="UP000789595"/>
    </source>
</evidence>
<keyword evidence="2" id="KW-0560">Oxidoreductase</keyword>
<protein>
    <recommendedName>
        <fullName evidence="6">SDR family NAD(P)-dependent oxidoreductase</fullName>
    </recommendedName>
</protein>
<evidence type="ECO:0000256" key="1">
    <source>
        <dbReference type="ARBA" id="ARBA00006484"/>
    </source>
</evidence>
<accession>A0A8J2SS23</accession>